<dbReference type="GO" id="GO:0004673">
    <property type="term" value="F:protein histidine kinase activity"/>
    <property type="evidence" value="ECO:0007669"/>
    <property type="project" value="UniProtKB-EC"/>
</dbReference>
<sequence length="651" mass="72899">MKPHILIVDDLDNNLTATAGLLADLDAEMVLARNGREALLQMTKQEFAVVLLDAHMPDMDGFEVVKLMSSVNRTKTIPIIFMSAVFKDDQHALTGYDLGAVDYLVKPFPPEFLRAKVKVFLEIYRQKEQIRSQERAIRLFHNLLDESSDEILIFDTRTGLLIEANATAFQRLGLPRDDLIGEFHLEDCHLLIGEDRDLEFFLDRLRSVGHLVVEGSYLDSQRRLHHTETNVQLLNQGDQPLILAMLRDVTERKQTELALGRAQAEANQANQAKSDFLAAMSHEIRTPMNIIIGMGDVLMETSLTTQQRYYLSMLRNAGSNLLMLINDILDLSKVEANMLRIHEEPVRLRELAREVVEMSRVLANTKGLALEARIDSSLPEWIVADALRLRQCFYNLLSNGVKFTDTGWVVLDIGLNPENAGELLVVVSDSGIGIQSNQLELIFESFTQSDSGISRRYGGTGLGLSLTRRLLERMGGRIWVESQVGKGSQFHFVIPLVVATQPLQSDDCGALPCPPAETVRPLKILLVEDVEENCELIRIYLEETPHQLQVVGNGAEAVERVKREPFDIVLMDIEMPVMNGLIATSRIRAWEAKHKNQPPLIILALSAHSMEGEARQCRDAGCDDHLGKPISKKILLAALKRHAQGDAAPRP</sequence>
<dbReference type="NCBIfam" id="TIGR00229">
    <property type="entry name" value="sensory_box"/>
    <property type="match status" value="1"/>
</dbReference>
<feature type="domain" description="Response regulatory" evidence="7">
    <location>
        <begin position="523"/>
        <end position="643"/>
    </location>
</feature>
<evidence type="ECO:0000256" key="5">
    <source>
        <dbReference type="PROSITE-ProRule" id="PRU00169"/>
    </source>
</evidence>
<dbReference type="SUPFAM" id="SSF47384">
    <property type="entry name" value="Homodimeric domain of signal transducing histidine kinase"/>
    <property type="match status" value="1"/>
</dbReference>
<keyword evidence="10" id="KW-1185">Reference proteome</keyword>
<dbReference type="InterPro" id="IPR004358">
    <property type="entry name" value="Sig_transdc_His_kin-like_C"/>
</dbReference>
<dbReference type="EC" id="2.7.13.3" evidence="2"/>
<keyword evidence="9" id="KW-0808">Transferase</keyword>
<dbReference type="PANTHER" id="PTHR45339:SF1">
    <property type="entry name" value="HYBRID SIGNAL TRANSDUCTION HISTIDINE KINASE J"/>
    <property type="match status" value="1"/>
</dbReference>
<dbReference type="PRINTS" id="PR00344">
    <property type="entry name" value="BCTRLSENSOR"/>
</dbReference>
<dbReference type="PROSITE" id="PS50110">
    <property type="entry name" value="RESPONSE_REGULATORY"/>
    <property type="match status" value="2"/>
</dbReference>
<evidence type="ECO:0000313" key="9">
    <source>
        <dbReference type="EMBL" id="GAB0056891.1"/>
    </source>
</evidence>
<dbReference type="SUPFAM" id="SSF55785">
    <property type="entry name" value="PYP-like sensor domain (PAS domain)"/>
    <property type="match status" value="1"/>
</dbReference>
<evidence type="ECO:0000313" key="10">
    <source>
        <dbReference type="Proteomes" id="UP001628193"/>
    </source>
</evidence>
<dbReference type="Proteomes" id="UP001628193">
    <property type="component" value="Unassembled WGS sequence"/>
</dbReference>
<dbReference type="CDD" id="cd00130">
    <property type="entry name" value="PAS"/>
    <property type="match status" value="1"/>
</dbReference>
<dbReference type="InterPro" id="IPR035965">
    <property type="entry name" value="PAS-like_dom_sf"/>
</dbReference>
<dbReference type="Gene3D" id="3.30.450.20">
    <property type="entry name" value="PAS domain"/>
    <property type="match status" value="1"/>
</dbReference>
<dbReference type="PROSITE" id="PS50109">
    <property type="entry name" value="HIS_KIN"/>
    <property type="match status" value="1"/>
</dbReference>
<dbReference type="InterPro" id="IPR000014">
    <property type="entry name" value="PAS"/>
</dbReference>
<dbReference type="Pfam" id="PF00512">
    <property type="entry name" value="HisKA"/>
    <property type="match status" value="1"/>
</dbReference>
<dbReference type="PROSITE" id="PS50112">
    <property type="entry name" value="PAS"/>
    <property type="match status" value="1"/>
</dbReference>
<feature type="domain" description="Response regulatory" evidence="7">
    <location>
        <begin position="4"/>
        <end position="121"/>
    </location>
</feature>
<dbReference type="SMART" id="SM00448">
    <property type="entry name" value="REC"/>
    <property type="match status" value="2"/>
</dbReference>
<comment type="caution">
    <text evidence="9">The sequence shown here is derived from an EMBL/GenBank/DDBJ whole genome shotgun (WGS) entry which is preliminary data.</text>
</comment>
<evidence type="ECO:0000256" key="1">
    <source>
        <dbReference type="ARBA" id="ARBA00000085"/>
    </source>
</evidence>
<dbReference type="InterPro" id="IPR001789">
    <property type="entry name" value="Sig_transdc_resp-reg_receiver"/>
</dbReference>
<dbReference type="InterPro" id="IPR036097">
    <property type="entry name" value="HisK_dim/P_sf"/>
</dbReference>
<dbReference type="Gene3D" id="3.40.50.2300">
    <property type="match status" value="2"/>
</dbReference>
<dbReference type="Gene3D" id="1.10.287.130">
    <property type="match status" value="1"/>
</dbReference>
<name>A0ABQ0C7M8_9PROT</name>
<evidence type="ECO:0000259" key="7">
    <source>
        <dbReference type="PROSITE" id="PS50110"/>
    </source>
</evidence>
<dbReference type="CDD" id="cd17546">
    <property type="entry name" value="REC_hyHK_CKI1_RcsC-like"/>
    <property type="match status" value="1"/>
</dbReference>
<dbReference type="CDD" id="cd00082">
    <property type="entry name" value="HisKA"/>
    <property type="match status" value="1"/>
</dbReference>
<feature type="modified residue" description="4-aspartylphosphate" evidence="5">
    <location>
        <position position="572"/>
    </location>
</feature>
<evidence type="ECO:0000256" key="2">
    <source>
        <dbReference type="ARBA" id="ARBA00012438"/>
    </source>
</evidence>
<keyword evidence="9" id="KW-0418">Kinase</keyword>
<dbReference type="SUPFAM" id="SSF55874">
    <property type="entry name" value="ATPase domain of HSP90 chaperone/DNA topoisomerase II/histidine kinase"/>
    <property type="match status" value="1"/>
</dbReference>
<organism evidence="9 10">
    <name type="scientific">Candidatus Magnetaquiglobus chichijimensis</name>
    <dbReference type="NCBI Taxonomy" id="3141448"/>
    <lineage>
        <taxon>Bacteria</taxon>
        <taxon>Pseudomonadati</taxon>
        <taxon>Pseudomonadota</taxon>
        <taxon>Magnetococcia</taxon>
        <taxon>Magnetococcales</taxon>
        <taxon>Candidatus Magnetaquicoccaceae</taxon>
        <taxon>Candidatus Magnetaquiglobus</taxon>
    </lineage>
</organism>
<dbReference type="SMART" id="SM00388">
    <property type="entry name" value="HisKA"/>
    <property type="match status" value="1"/>
</dbReference>
<dbReference type="InterPro" id="IPR003594">
    <property type="entry name" value="HATPase_dom"/>
</dbReference>
<evidence type="ECO:0000259" key="6">
    <source>
        <dbReference type="PROSITE" id="PS50109"/>
    </source>
</evidence>
<feature type="domain" description="PAS" evidence="8">
    <location>
        <begin position="136"/>
        <end position="182"/>
    </location>
</feature>
<dbReference type="Pfam" id="PF00072">
    <property type="entry name" value="Response_reg"/>
    <property type="match status" value="2"/>
</dbReference>
<proteinExistence type="predicted"/>
<dbReference type="CDD" id="cd16922">
    <property type="entry name" value="HATPase_EvgS-ArcB-TorS-like"/>
    <property type="match status" value="1"/>
</dbReference>
<feature type="modified residue" description="4-aspartylphosphate" evidence="5">
    <location>
        <position position="53"/>
    </location>
</feature>
<keyword evidence="4" id="KW-0902">Two-component regulatory system</keyword>
<protein>
    <recommendedName>
        <fullName evidence="2">histidine kinase</fullName>
        <ecNumber evidence="2">2.7.13.3</ecNumber>
    </recommendedName>
</protein>
<feature type="domain" description="Histidine kinase" evidence="6">
    <location>
        <begin position="279"/>
        <end position="498"/>
    </location>
</feature>
<comment type="catalytic activity">
    <reaction evidence="1">
        <text>ATP + protein L-histidine = ADP + protein N-phospho-L-histidine.</text>
        <dbReference type="EC" id="2.7.13.3"/>
    </reaction>
</comment>
<dbReference type="InterPro" id="IPR003661">
    <property type="entry name" value="HisK_dim/P_dom"/>
</dbReference>
<dbReference type="PANTHER" id="PTHR45339">
    <property type="entry name" value="HYBRID SIGNAL TRANSDUCTION HISTIDINE KINASE J"/>
    <property type="match status" value="1"/>
</dbReference>
<evidence type="ECO:0000256" key="4">
    <source>
        <dbReference type="ARBA" id="ARBA00023012"/>
    </source>
</evidence>
<dbReference type="EMBL" id="BAAFGK010000004">
    <property type="protein sequence ID" value="GAB0056891.1"/>
    <property type="molecule type" value="Genomic_DNA"/>
</dbReference>
<evidence type="ECO:0000259" key="8">
    <source>
        <dbReference type="PROSITE" id="PS50112"/>
    </source>
</evidence>
<dbReference type="Pfam" id="PF02518">
    <property type="entry name" value="HATPase_c"/>
    <property type="match status" value="1"/>
</dbReference>
<dbReference type="InterPro" id="IPR036890">
    <property type="entry name" value="HATPase_C_sf"/>
</dbReference>
<reference evidence="9 10" key="1">
    <citation type="submission" date="2024-09" db="EMBL/GenBank/DDBJ databases">
        <title>Draft genome sequence of Candidatus Magnetaquicoccaceae bacterium FCR-1.</title>
        <authorList>
            <person name="Shimoshige H."/>
            <person name="Shimamura S."/>
            <person name="Taoka A."/>
            <person name="Kobayashi H."/>
            <person name="Maekawa T."/>
        </authorList>
    </citation>
    <scope>NUCLEOTIDE SEQUENCE [LARGE SCALE GENOMIC DNA]</scope>
    <source>
        <strain evidence="9 10">FCR-1</strain>
    </source>
</reference>
<evidence type="ECO:0000256" key="3">
    <source>
        <dbReference type="ARBA" id="ARBA00022553"/>
    </source>
</evidence>
<dbReference type="InterPro" id="IPR011006">
    <property type="entry name" value="CheY-like_superfamily"/>
</dbReference>
<accession>A0ABQ0C7M8</accession>
<dbReference type="SMART" id="SM00387">
    <property type="entry name" value="HATPase_c"/>
    <property type="match status" value="1"/>
</dbReference>
<dbReference type="Gene3D" id="3.30.565.10">
    <property type="entry name" value="Histidine kinase-like ATPase, C-terminal domain"/>
    <property type="match status" value="1"/>
</dbReference>
<gene>
    <name evidence="9" type="primary">rcsC_27</name>
    <name evidence="9" type="ORF">SIID45300_01206</name>
</gene>
<dbReference type="SUPFAM" id="SSF52172">
    <property type="entry name" value="CheY-like"/>
    <property type="match status" value="2"/>
</dbReference>
<keyword evidence="3 5" id="KW-0597">Phosphoprotein</keyword>
<dbReference type="RefSeq" id="WP_420904607.1">
    <property type="nucleotide sequence ID" value="NZ_BAAFGK010000004.1"/>
</dbReference>
<dbReference type="InterPro" id="IPR005467">
    <property type="entry name" value="His_kinase_dom"/>
</dbReference>